<dbReference type="GO" id="GO:0015562">
    <property type="term" value="F:efflux transmembrane transporter activity"/>
    <property type="evidence" value="ECO:0007669"/>
    <property type="project" value="InterPro"/>
</dbReference>
<dbReference type="InParanoid" id="B9TP53"/>
<evidence type="ECO:0000313" key="2">
    <source>
        <dbReference type="Proteomes" id="UP000008311"/>
    </source>
</evidence>
<dbReference type="Gene3D" id="1.20.1600.10">
    <property type="entry name" value="Outer membrane efflux proteins (OEP)"/>
    <property type="match status" value="1"/>
</dbReference>
<dbReference type="PANTHER" id="PTHR30203">
    <property type="entry name" value="OUTER MEMBRANE CATION EFFLUX PROTEIN"/>
    <property type="match status" value="1"/>
</dbReference>
<dbReference type="PANTHER" id="PTHR30203:SF24">
    <property type="entry name" value="BLR4935 PROTEIN"/>
    <property type="match status" value="1"/>
</dbReference>
<organism evidence="1 2">
    <name type="scientific">Ricinus communis</name>
    <name type="common">Castor bean</name>
    <dbReference type="NCBI Taxonomy" id="3988"/>
    <lineage>
        <taxon>Eukaryota</taxon>
        <taxon>Viridiplantae</taxon>
        <taxon>Streptophyta</taxon>
        <taxon>Embryophyta</taxon>
        <taxon>Tracheophyta</taxon>
        <taxon>Spermatophyta</taxon>
        <taxon>Magnoliopsida</taxon>
        <taxon>eudicotyledons</taxon>
        <taxon>Gunneridae</taxon>
        <taxon>Pentapetalae</taxon>
        <taxon>rosids</taxon>
        <taxon>fabids</taxon>
        <taxon>Malpighiales</taxon>
        <taxon>Euphorbiaceae</taxon>
        <taxon>Acalyphoideae</taxon>
        <taxon>Acalypheae</taxon>
        <taxon>Ricinus</taxon>
    </lineage>
</organism>
<name>B9TP53_RICCO</name>
<sequence length="269" mass="29388">MLLNPTVSVGFSGIGTPELEAFRAIEGAITTNILALMTKKRDIEIADTRFRQAQLNAAVRTLQTAADTRRAWINAVAAWENVGQLQRAQVAADAASELAQKLGETGAMAKGPQAREHVFVAELAGETAKARLAARLAKEELTRLMGLWGSDLDYKVPNSLPSLPKGVTKRDAIEAEALRNRIDLQVAKLELEATARSYGLTEATRYVTDLEILTGFESEREVEDGKKKWETTASGELEFAIPLFDTGKARMRKAELGYMRAANQLAEKA</sequence>
<dbReference type="InterPro" id="IPR010131">
    <property type="entry name" value="MdtP/NodT-like"/>
</dbReference>
<reference evidence="2" key="1">
    <citation type="journal article" date="2010" name="Nat. Biotechnol.">
        <title>Draft genome sequence of the oilseed species Ricinus communis.</title>
        <authorList>
            <person name="Chan A.P."/>
            <person name="Crabtree J."/>
            <person name="Zhao Q."/>
            <person name="Lorenzi H."/>
            <person name="Orvis J."/>
            <person name="Puiu D."/>
            <person name="Melake-Berhan A."/>
            <person name="Jones K.M."/>
            <person name="Redman J."/>
            <person name="Chen G."/>
            <person name="Cahoon E.B."/>
            <person name="Gedil M."/>
            <person name="Stanke M."/>
            <person name="Haas B.J."/>
            <person name="Wortman J.R."/>
            <person name="Fraser-Liggett C.M."/>
            <person name="Ravel J."/>
            <person name="Rabinowicz P.D."/>
        </authorList>
    </citation>
    <scope>NUCLEOTIDE SEQUENCE [LARGE SCALE GENOMIC DNA]</scope>
    <source>
        <strain evidence="2">cv. Hale</strain>
    </source>
</reference>
<keyword evidence="2" id="KW-1185">Reference proteome</keyword>
<feature type="non-terminal residue" evidence="1">
    <location>
        <position position="269"/>
    </location>
</feature>
<gene>
    <name evidence="1" type="ORF">RCOM_2097140</name>
</gene>
<proteinExistence type="predicted"/>
<dbReference type="AlphaFoldDB" id="B9TP53"/>
<dbReference type="SUPFAM" id="SSF56954">
    <property type="entry name" value="Outer membrane efflux proteins (OEP)"/>
    <property type="match status" value="1"/>
</dbReference>
<evidence type="ECO:0000313" key="1">
    <source>
        <dbReference type="EMBL" id="EEF22361.1"/>
    </source>
</evidence>
<dbReference type="Proteomes" id="UP000008311">
    <property type="component" value="Unassembled WGS sequence"/>
</dbReference>
<protein>
    <recommendedName>
        <fullName evidence="3">Outer membrane efflux protein</fullName>
    </recommendedName>
</protein>
<accession>B9TP53</accession>
<evidence type="ECO:0008006" key="3">
    <source>
        <dbReference type="Google" id="ProtNLM"/>
    </source>
</evidence>
<dbReference type="EMBL" id="EQ994698">
    <property type="protein sequence ID" value="EEF22361.1"/>
    <property type="molecule type" value="Genomic_DNA"/>
</dbReference>